<protein>
    <submittedName>
        <fullName evidence="1">Uncharacterized protein</fullName>
    </submittedName>
</protein>
<dbReference type="Pfam" id="PF03564">
    <property type="entry name" value="DUF1759"/>
    <property type="match status" value="1"/>
</dbReference>
<dbReference type="Proteomes" id="UP000580250">
    <property type="component" value="Unassembled WGS sequence"/>
</dbReference>
<reference evidence="1 2" key="1">
    <citation type="submission" date="2020-08" db="EMBL/GenBank/DDBJ databases">
        <authorList>
            <person name="Koutsovoulos G."/>
            <person name="Danchin GJ E."/>
        </authorList>
    </citation>
    <scope>NUCLEOTIDE SEQUENCE [LARGE SCALE GENOMIC DNA]</scope>
</reference>
<dbReference type="OrthoDB" id="427960at2759"/>
<accession>A0A6V7V1I2</accession>
<dbReference type="EMBL" id="CAJEWN010000145">
    <property type="protein sequence ID" value="CAD2168777.1"/>
    <property type="molecule type" value="Genomic_DNA"/>
</dbReference>
<dbReference type="AlphaFoldDB" id="A0A6V7V1I2"/>
<dbReference type="InterPro" id="IPR005312">
    <property type="entry name" value="DUF1759"/>
</dbReference>
<comment type="caution">
    <text evidence="1">The sequence shown here is derived from an EMBL/GenBank/DDBJ whole genome shotgun (WGS) entry which is preliminary data.</text>
</comment>
<gene>
    <name evidence="1" type="ORF">MENT_LOCUS20137</name>
</gene>
<evidence type="ECO:0000313" key="2">
    <source>
        <dbReference type="Proteomes" id="UP000580250"/>
    </source>
</evidence>
<proteinExistence type="predicted"/>
<evidence type="ECO:0000313" key="1">
    <source>
        <dbReference type="EMBL" id="CAD2168777.1"/>
    </source>
</evidence>
<sequence>MDNIRKMRYLLTFLQGPAKDLVAGFVLTNENYNRALDLLKSRYGNSRAITEALESELMNLTPPNDSSHSLRAFVDSLEKICRQLEAFGAMDQSPFVSTVIKTKLPQSIVAKLIEKERYSQARWDSARLRQELCNLVEINEEVMRFSQLKIRPQGGPIVPPVHQINDYRPRTGHTEQFHSFCVQSRPIQGIQLPPQGKRYCSLCNEGIHFPSECPSFQHLRHICAQCQENHHVLVCTRSLNNNQYFLAPAEDNYYQEKKITQIALVQNQIPVINSNKASTVRHQVKQVQETPLVQTNIQPTQKVVVPERVPVPKVVKFTEPLPVRPKIMTLFTINKEIVKPEVGTELDIRPQAEKLLMSRKVKEKDENQIQGNNCVKENTSTVEDQITHLKDNGDSPSCESLNLSQDLAYHKFQIEKDNIITETIDLHFHKFQIEKENIITEHAHHNPDCHKQLILSVVSAHIERPSVDVSVQPESQPSLSNCPVKETVLLPEFVGLVPSYRLPKFIATSNFESAFLIAGWHQTDRKFTKFQRVKDPFNLPLIEKAKVSHTVLPEKLFPKQILDERAHGVKKRLEKLKEMPYAKLPGH</sequence>
<name>A0A6V7V1I2_MELEN</name>
<organism evidence="1 2">
    <name type="scientific">Meloidogyne enterolobii</name>
    <name type="common">Root-knot nematode worm</name>
    <name type="synonym">Meloidogyne mayaguensis</name>
    <dbReference type="NCBI Taxonomy" id="390850"/>
    <lineage>
        <taxon>Eukaryota</taxon>
        <taxon>Metazoa</taxon>
        <taxon>Ecdysozoa</taxon>
        <taxon>Nematoda</taxon>
        <taxon>Chromadorea</taxon>
        <taxon>Rhabditida</taxon>
        <taxon>Tylenchina</taxon>
        <taxon>Tylenchomorpha</taxon>
        <taxon>Tylenchoidea</taxon>
        <taxon>Meloidogynidae</taxon>
        <taxon>Meloidogyninae</taxon>
        <taxon>Meloidogyne</taxon>
    </lineage>
</organism>